<comment type="function">
    <text evidence="1">Component of the EKC/KEOPS complex that is required for the formation of a threonylcarbamoyl group on adenosine at position 37 (t(6)A37) in tRNAs that read codons beginning with adenine. The complex is probably involved in the transfer of the threonylcarbamoyl moiety of threonylcarbamoyl-AMP (TC-AMP) to the N6 group of A37. BUD32 has ATPase activity in the context of the EKC/KEOPS complex and likely plays a supporting role to the catalytic subunit KAE1. The EKC/KEOPS complex also promotes both telomere uncapping and telomere elongation. The complex is required for efficient recruitment of transcriptional coactivators.</text>
</comment>
<evidence type="ECO:0000256" key="12">
    <source>
        <dbReference type="ARBA" id="ARBA00033194"/>
    </source>
</evidence>
<evidence type="ECO:0000256" key="10">
    <source>
        <dbReference type="ARBA" id="ARBA00022840"/>
    </source>
</evidence>
<accession>A0A9P9WYW3</accession>
<keyword evidence="17" id="KW-1133">Transmembrane helix</keyword>
<comment type="subunit">
    <text evidence="2">Component of the EKC/KEOPS complex composed of at least BUD32, CGI121, GON7, KAE1 and PCC1; the whole complex dimerizes.</text>
</comment>
<feature type="domain" description="Protein kinase" evidence="18">
    <location>
        <begin position="76"/>
        <end position="482"/>
    </location>
</feature>
<dbReference type="InterPro" id="IPR011009">
    <property type="entry name" value="Kinase-like_dom_sf"/>
</dbReference>
<dbReference type="SUPFAM" id="SSF56112">
    <property type="entry name" value="Protein kinase-like (PK-like)"/>
    <property type="match status" value="2"/>
</dbReference>
<evidence type="ECO:0000256" key="6">
    <source>
        <dbReference type="ARBA" id="ARBA00022527"/>
    </source>
</evidence>
<feature type="domain" description="Protein kinase" evidence="18">
    <location>
        <begin position="629"/>
        <end position="1006"/>
    </location>
</feature>
<evidence type="ECO:0000256" key="2">
    <source>
        <dbReference type="ARBA" id="ARBA00011534"/>
    </source>
</evidence>
<feature type="compositionally biased region" description="Basic and acidic residues" evidence="16">
    <location>
        <begin position="19"/>
        <end position="29"/>
    </location>
</feature>
<keyword evidence="9" id="KW-0418">Kinase</keyword>
<keyword evidence="17" id="KW-0812">Transmembrane</keyword>
<dbReference type="Gene3D" id="1.10.510.10">
    <property type="entry name" value="Transferase(Phosphotransferase) domain 1"/>
    <property type="match status" value="2"/>
</dbReference>
<comment type="caution">
    <text evidence="19">The sequence shown here is derived from an EMBL/GenBank/DDBJ whole genome shotgun (WGS) entry which is preliminary data.</text>
</comment>
<dbReference type="PANTHER" id="PTHR45646">
    <property type="entry name" value="SERINE/THREONINE-PROTEIN KINASE DOA-RELATED"/>
    <property type="match status" value="1"/>
</dbReference>
<dbReference type="PROSITE" id="PS00109">
    <property type="entry name" value="PROTEIN_KINASE_TYR"/>
    <property type="match status" value="2"/>
</dbReference>
<gene>
    <name evidence="19" type="ORF">JX265_000510</name>
</gene>
<organism evidence="19 20">
    <name type="scientific">Neoarthrinium moseri</name>
    <dbReference type="NCBI Taxonomy" id="1658444"/>
    <lineage>
        <taxon>Eukaryota</taxon>
        <taxon>Fungi</taxon>
        <taxon>Dikarya</taxon>
        <taxon>Ascomycota</taxon>
        <taxon>Pezizomycotina</taxon>
        <taxon>Sordariomycetes</taxon>
        <taxon>Xylariomycetidae</taxon>
        <taxon>Amphisphaeriales</taxon>
        <taxon>Apiosporaceae</taxon>
        <taxon>Neoarthrinium</taxon>
    </lineage>
</organism>
<keyword evidence="10 15" id="KW-0067">ATP-binding</keyword>
<evidence type="ECO:0000256" key="13">
    <source>
        <dbReference type="ARBA" id="ARBA00047899"/>
    </source>
</evidence>
<dbReference type="InterPro" id="IPR008266">
    <property type="entry name" value="Tyr_kinase_AS"/>
</dbReference>
<dbReference type="Pfam" id="PF00069">
    <property type="entry name" value="Pkinase"/>
    <property type="match status" value="1"/>
</dbReference>
<evidence type="ECO:0000256" key="3">
    <source>
        <dbReference type="ARBA" id="ARBA00012513"/>
    </source>
</evidence>
<evidence type="ECO:0000259" key="18">
    <source>
        <dbReference type="PROSITE" id="PS50011"/>
    </source>
</evidence>
<keyword evidence="8 15" id="KW-0547">Nucleotide-binding</keyword>
<evidence type="ECO:0000313" key="19">
    <source>
        <dbReference type="EMBL" id="KAI1881684.1"/>
    </source>
</evidence>
<evidence type="ECO:0000256" key="15">
    <source>
        <dbReference type="PROSITE-ProRule" id="PRU10141"/>
    </source>
</evidence>
<evidence type="ECO:0000256" key="8">
    <source>
        <dbReference type="ARBA" id="ARBA00022741"/>
    </source>
</evidence>
<dbReference type="EC" id="2.7.11.1" evidence="3"/>
<evidence type="ECO:0000256" key="4">
    <source>
        <dbReference type="ARBA" id="ARBA00013948"/>
    </source>
</evidence>
<evidence type="ECO:0000256" key="16">
    <source>
        <dbReference type="SAM" id="MobiDB-lite"/>
    </source>
</evidence>
<feature type="region of interest" description="Disordered" evidence="16">
    <location>
        <begin position="1"/>
        <end position="39"/>
    </location>
</feature>
<feature type="binding site" evidence="15">
    <location>
        <position position="658"/>
    </location>
    <ligand>
        <name>ATP</name>
        <dbReference type="ChEBI" id="CHEBI:30616"/>
    </ligand>
</feature>
<evidence type="ECO:0000256" key="1">
    <source>
        <dbReference type="ARBA" id="ARBA00003747"/>
    </source>
</evidence>
<feature type="binding site" evidence="15">
    <location>
        <position position="105"/>
    </location>
    <ligand>
        <name>ATP</name>
        <dbReference type="ChEBI" id="CHEBI:30616"/>
    </ligand>
</feature>
<dbReference type="AlphaFoldDB" id="A0A9P9WYW3"/>
<evidence type="ECO:0000256" key="5">
    <source>
        <dbReference type="ARBA" id="ARBA00019973"/>
    </source>
</evidence>
<dbReference type="GO" id="GO:0005524">
    <property type="term" value="F:ATP binding"/>
    <property type="evidence" value="ECO:0007669"/>
    <property type="project" value="UniProtKB-UniRule"/>
</dbReference>
<proteinExistence type="predicted"/>
<reference evidence="19" key="1">
    <citation type="submission" date="2021-03" db="EMBL/GenBank/DDBJ databases">
        <title>Revisited historic fungal species revealed as producer of novel bioactive compounds through whole genome sequencing and comparative genomics.</title>
        <authorList>
            <person name="Vignolle G.A."/>
            <person name="Hochenegger N."/>
            <person name="Mach R.L."/>
            <person name="Mach-Aigner A.R."/>
            <person name="Javad Rahimi M."/>
            <person name="Salim K.A."/>
            <person name="Chan C.M."/>
            <person name="Lim L.B.L."/>
            <person name="Cai F."/>
            <person name="Druzhinina I.S."/>
            <person name="U'Ren J.M."/>
            <person name="Derntl C."/>
        </authorList>
    </citation>
    <scope>NUCLEOTIDE SEQUENCE</scope>
    <source>
        <strain evidence="19">TUCIM 5799</strain>
    </source>
</reference>
<dbReference type="PROSITE" id="PS50011">
    <property type="entry name" value="PROTEIN_KINASE_DOM"/>
    <property type="match status" value="2"/>
</dbReference>
<keyword evidence="17" id="KW-0472">Membrane</keyword>
<evidence type="ECO:0000256" key="11">
    <source>
        <dbReference type="ARBA" id="ARBA00030980"/>
    </source>
</evidence>
<dbReference type="Gene3D" id="3.30.200.20">
    <property type="entry name" value="Phosphorylase Kinase, domain 1"/>
    <property type="match status" value="2"/>
</dbReference>
<dbReference type="InterPro" id="IPR000719">
    <property type="entry name" value="Prot_kinase_dom"/>
</dbReference>
<dbReference type="InterPro" id="IPR017441">
    <property type="entry name" value="Protein_kinase_ATP_BS"/>
</dbReference>
<sequence>MQDLRESSPKSTDSAEGPWEEHPRSKTLEEPESDEHDFLRGPMYYEMEGTNFEDTEQYKPGGLHPIHLGDILGGRFEVITKLGQGGFSTVWLCFDTQNHAWRAVKILASRFSNENAPDLKIVELLEKSGAQPADWEMAHIQLPKEHFWLQGPNGRHLCLVLPLLGRPIKCRKELGLSGAALDIVKDLLLQVAKSLQFLHQNNIVHGDLRPDNILLQLEDTGKISKEEMIQIIGTPSVEEVGRRIDELPGPYAPEYLVEPADLSSLPHKNEVAIVDFGISFHVDNPPKCVGIPSTYASPEASLGHPPGIGTDLWAYACTILDMRRSLTFFGGLYIWEYLQNLERILGPLPEPFRTCCRTRWENDAIFRQQKPRLFDGTDPSIQVDGIEPLLFDSLEKLQYSRDYEAKDSQYSEPLMVHIGKDKGRHVIAETEDGDLDFSNSVWVPDTIDREEVIILADLARKVFRYAPEQRIGIDEIMQHEWFKFNDAQLNDSDSEDIAVNKFPMPEQEKISDEYEDTPLRADVGGFGAALGSVASDDPDNQEAFPSSRYAADIELAPTIASLDEMFSYDKGTETEETSAADRESIYHFITTEEQERDAADNRPRFEDVEEYREGGFHPIRPNDVLGNRFEVIAKLGHGRFGTVWLCINTEKIIWRAIKVLAARYSMEGTADIRIREWLEDAGAQPTDWEASHLQLPREHFWIEGINGRHLALVLPLFGPRLSTIRTAEPATIKKLLLQASLGLQFLHHHGVGHGDFRADNLLLHLEDTSSLSMDQMQDLLGLLNTEDVRRLDGAPPGPRAPAFLVEPVDLSKLPVKNEIAIVGFELSYHAKQPRKYLDIPFKIAAPEAILGCYPGLSSDVWALICTFGDMLADTLTFEDFASYVLSLEVALGPLPHPYRRECLKKWRTDVDLQSAWRHLCREDETLPEREVRPLSCSYRQLVQYKENFAEESGYIDSFAVKISEGEVADRLSRDEVLMFANLCSKVLRYDPDERLTIDGVIRHDLFRGIDIHNTLRVRPSPVENRSIVEQSINQVEGPHSEKVPALKATGISTSGHQVQQGIRGSKGTLHAKETGQSLTPDPKSADDLPAVQTTNMIKLLFVGFAASTAMCALLAALFFFAAKAHKTSSAQNACAPGFVYAQTRKLTDQTTFFEGAVTFPGQETLDDGTQCPVFRDLNIDSEVKIFKG</sequence>
<keyword evidence="6" id="KW-0723">Serine/threonine-protein kinase</keyword>
<dbReference type="EMBL" id="JAFIMR010000001">
    <property type="protein sequence ID" value="KAI1881684.1"/>
    <property type="molecule type" value="Genomic_DNA"/>
</dbReference>
<dbReference type="SMART" id="SM00220">
    <property type="entry name" value="S_TKc"/>
    <property type="match status" value="2"/>
</dbReference>
<evidence type="ECO:0000256" key="14">
    <source>
        <dbReference type="ARBA" id="ARBA00048679"/>
    </source>
</evidence>
<dbReference type="InterPro" id="IPR051175">
    <property type="entry name" value="CLK_kinases"/>
</dbReference>
<evidence type="ECO:0000256" key="9">
    <source>
        <dbReference type="ARBA" id="ARBA00022777"/>
    </source>
</evidence>
<feature type="transmembrane region" description="Helical" evidence="17">
    <location>
        <begin position="1099"/>
        <end position="1122"/>
    </location>
</feature>
<dbReference type="GO" id="GO:0005634">
    <property type="term" value="C:nucleus"/>
    <property type="evidence" value="ECO:0007669"/>
    <property type="project" value="TreeGrafter"/>
</dbReference>
<keyword evidence="20" id="KW-1185">Reference proteome</keyword>
<name>A0A9P9WYW3_9PEZI</name>
<keyword evidence="7" id="KW-0808">Transferase</keyword>
<comment type="catalytic activity">
    <reaction evidence="13">
        <text>L-threonyl-[protein] + ATP = O-phospho-L-threonyl-[protein] + ADP + H(+)</text>
        <dbReference type="Rhea" id="RHEA:46608"/>
        <dbReference type="Rhea" id="RHEA-COMP:11060"/>
        <dbReference type="Rhea" id="RHEA-COMP:11605"/>
        <dbReference type="ChEBI" id="CHEBI:15378"/>
        <dbReference type="ChEBI" id="CHEBI:30013"/>
        <dbReference type="ChEBI" id="CHEBI:30616"/>
        <dbReference type="ChEBI" id="CHEBI:61977"/>
        <dbReference type="ChEBI" id="CHEBI:456216"/>
        <dbReference type="EC" id="2.7.11.1"/>
    </reaction>
</comment>
<evidence type="ECO:0000256" key="17">
    <source>
        <dbReference type="SAM" id="Phobius"/>
    </source>
</evidence>
<dbReference type="GO" id="GO:0004674">
    <property type="term" value="F:protein serine/threonine kinase activity"/>
    <property type="evidence" value="ECO:0007669"/>
    <property type="project" value="UniProtKB-KW"/>
</dbReference>
<dbReference type="PROSITE" id="PS00107">
    <property type="entry name" value="PROTEIN_KINASE_ATP"/>
    <property type="match status" value="2"/>
</dbReference>
<feature type="region of interest" description="Disordered" evidence="16">
    <location>
        <begin position="1057"/>
        <end position="1087"/>
    </location>
</feature>
<evidence type="ECO:0000313" key="20">
    <source>
        <dbReference type="Proteomes" id="UP000829685"/>
    </source>
</evidence>
<comment type="catalytic activity">
    <reaction evidence="14">
        <text>L-seryl-[protein] + ATP = O-phospho-L-seryl-[protein] + ADP + H(+)</text>
        <dbReference type="Rhea" id="RHEA:17989"/>
        <dbReference type="Rhea" id="RHEA-COMP:9863"/>
        <dbReference type="Rhea" id="RHEA-COMP:11604"/>
        <dbReference type="ChEBI" id="CHEBI:15378"/>
        <dbReference type="ChEBI" id="CHEBI:29999"/>
        <dbReference type="ChEBI" id="CHEBI:30616"/>
        <dbReference type="ChEBI" id="CHEBI:83421"/>
        <dbReference type="ChEBI" id="CHEBI:456216"/>
        <dbReference type="EC" id="2.7.11.1"/>
    </reaction>
</comment>
<dbReference type="Proteomes" id="UP000829685">
    <property type="component" value="Unassembled WGS sequence"/>
</dbReference>
<protein>
    <recommendedName>
        <fullName evidence="5">EKC/KEOPS complex subunit BUD32</fullName>
        <ecNumber evidence="3">2.7.11.1</ecNumber>
    </recommendedName>
    <alternativeName>
        <fullName evidence="11 12">Atypical Serine/threonine protein kinase BUD32</fullName>
    </alternativeName>
    <alternativeName>
        <fullName evidence="4">EKC/KEOPS complex subunit bud32</fullName>
    </alternativeName>
</protein>
<evidence type="ECO:0000256" key="7">
    <source>
        <dbReference type="ARBA" id="ARBA00022679"/>
    </source>
</evidence>